<dbReference type="GO" id="GO:0004066">
    <property type="term" value="F:asparagine synthase (glutamine-hydrolyzing) activity"/>
    <property type="evidence" value="ECO:0007669"/>
    <property type="project" value="UniProtKB-EC"/>
</dbReference>
<comment type="similarity">
    <text evidence="2">Belongs to the asparagine synthetase family.</text>
</comment>
<accession>A0A2U3L1U1</accession>
<evidence type="ECO:0000259" key="9">
    <source>
        <dbReference type="PROSITE" id="PS51278"/>
    </source>
</evidence>
<sequence>MTSEDGRFVVIFNGEIYNYPQLRAELETDGVRFRTTSDTEALLHLYARHGADMVHRLRGMFAFAIWDQARRGLFLARDPYGIKPLYTANDGWTFRFASQVKALVAGGHISRDPEPAGIVGFHLFGSVPEPFTLYRDIRALPAGHIQWVDTAGPREPKPFSNLADVLAKGSANPGPTAEIHERVRAGVLDSVRAHLLADVEVGIFLSAGVDSGALLGCMRDAGQREIRAITLAFEEFRGTSEDEAPLAACVCEHYGAHHIVRRLSEQEFVEDLPAILEAMDQPSIDGVNAWFVSKAAKEAGLKVVISGLGGDELLGGYPSFLDLPRWHRRFGLLAAVPGIGFLARKLIAAVAPTFSRVTPKALGVLEYSGSWAGTYLLRRGLFLPHELPGVMDAEIACEGLRRLKPLRRLAANLTPDPISENARVCVLESAQYMRNQLLRDADWAGMAHSLEIRVPLVDFTLLRALAPVIPAFTPGAGKAALANAPTVPLPDEIVTRAKTGFNVPTGDWMNAAIGRGSDAVGRAPEAKGLISRRWSRAVLNGMAPANAQEQLHAS</sequence>
<dbReference type="Pfam" id="PF00733">
    <property type="entry name" value="Asn_synthase"/>
    <property type="match status" value="1"/>
</dbReference>
<proteinExistence type="inferred from homology"/>
<feature type="binding site" evidence="8">
    <location>
        <begin position="306"/>
        <end position="307"/>
    </location>
    <ligand>
        <name>ATP</name>
        <dbReference type="ChEBI" id="CHEBI:30616"/>
    </ligand>
</feature>
<dbReference type="Proteomes" id="UP000238701">
    <property type="component" value="Unassembled WGS sequence"/>
</dbReference>
<evidence type="ECO:0000256" key="3">
    <source>
        <dbReference type="ARBA" id="ARBA00012737"/>
    </source>
</evidence>
<dbReference type="InterPro" id="IPR017932">
    <property type="entry name" value="GATase_2_dom"/>
</dbReference>
<keyword evidence="4 8" id="KW-0547">Nucleotide-binding</keyword>
<evidence type="ECO:0000256" key="2">
    <source>
        <dbReference type="ARBA" id="ARBA00005752"/>
    </source>
</evidence>
<dbReference type="PIRSF" id="PIRSF001589">
    <property type="entry name" value="Asn_synthetase_glu-h"/>
    <property type="match status" value="1"/>
</dbReference>
<keyword evidence="6" id="KW-0315">Glutamine amidotransferase</keyword>
<evidence type="ECO:0000313" key="11">
    <source>
        <dbReference type="Proteomes" id="UP000238701"/>
    </source>
</evidence>
<dbReference type="GO" id="GO:0005829">
    <property type="term" value="C:cytosol"/>
    <property type="evidence" value="ECO:0007669"/>
    <property type="project" value="TreeGrafter"/>
</dbReference>
<dbReference type="Pfam" id="PF13537">
    <property type="entry name" value="GATase_7"/>
    <property type="match status" value="1"/>
</dbReference>
<dbReference type="InterPro" id="IPR051786">
    <property type="entry name" value="ASN_synthetase/amidase"/>
</dbReference>
<dbReference type="InterPro" id="IPR033738">
    <property type="entry name" value="AsnB_N"/>
</dbReference>
<dbReference type="CDD" id="cd00712">
    <property type="entry name" value="AsnB"/>
    <property type="match status" value="1"/>
</dbReference>
<name>A0A2U3L1U1_9BACT</name>
<dbReference type="Gene3D" id="3.40.50.620">
    <property type="entry name" value="HUPs"/>
    <property type="match status" value="1"/>
</dbReference>
<dbReference type="NCBIfam" id="TIGR01536">
    <property type="entry name" value="asn_synth_AEB"/>
    <property type="match status" value="1"/>
</dbReference>
<reference evidence="11" key="1">
    <citation type="submission" date="2018-02" db="EMBL/GenBank/DDBJ databases">
        <authorList>
            <person name="Hausmann B."/>
        </authorList>
    </citation>
    <scope>NUCLEOTIDE SEQUENCE [LARGE SCALE GENOMIC DNA]</scope>
    <source>
        <strain evidence="11">Peat soil MAG SbA1</strain>
    </source>
</reference>
<dbReference type="PANTHER" id="PTHR43284:SF1">
    <property type="entry name" value="ASPARAGINE SYNTHETASE"/>
    <property type="match status" value="1"/>
</dbReference>
<dbReference type="InterPro" id="IPR029055">
    <property type="entry name" value="Ntn_hydrolases_N"/>
</dbReference>
<evidence type="ECO:0000256" key="1">
    <source>
        <dbReference type="ARBA" id="ARBA00005187"/>
    </source>
</evidence>
<dbReference type="InterPro" id="IPR006426">
    <property type="entry name" value="Asn_synth_AEB"/>
</dbReference>
<evidence type="ECO:0000256" key="4">
    <source>
        <dbReference type="ARBA" id="ARBA00022741"/>
    </source>
</evidence>
<organism evidence="10 11">
    <name type="scientific">Candidatus Sulfotelmatobacter kueseliae</name>
    <dbReference type="NCBI Taxonomy" id="2042962"/>
    <lineage>
        <taxon>Bacteria</taxon>
        <taxon>Pseudomonadati</taxon>
        <taxon>Acidobacteriota</taxon>
        <taxon>Terriglobia</taxon>
        <taxon>Terriglobales</taxon>
        <taxon>Candidatus Korobacteraceae</taxon>
        <taxon>Candidatus Sulfotelmatobacter</taxon>
    </lineage>
</organism>
<evidence type="ECO:0000256" key="7">
    <source>
        <dbReference type="ARBA" id="ARBA00048741"/>
    </source>
</evidence>
<protein>
    <recommendedName>
        <fullName evidence="3">asparagine synthase (glutamine-hydrolyzing)</fullName>
        <ecNumber evidence="3">6.3.5.4</ecNumber>
    </recommendedName>
</protein>
<keyword evidence="5 8" id="KW-0067">ATP-binding</keyword>
<dbReference type="InterPro" id="IPR014729">
    <property type="entry name" value="Rossmann-like_a/b/a_fold"/>
</dbReference>
<keyword evidence="10" id="KW-0436">Ligase</keyword>
<dbReference type="EC" id="6.3.5.4" evidence="3"/>
<evidence type="ECO:0000256" key="6">
    <source>
        <dbReference type="ARBA" id="ARBA00022962"/>
    </source>
</evidence>
<dbReference type="PANTHER" id="PTHR43284">
    <property type="entry name" value="ASPARAGINE SYNTHETASE (GLUTAMINE-HYDROLYZING)"/>
    <property type="match status" value="1"/>
</dbReference>
<dbReference type="AlphaFoldDB" id="A0A2U3L1U1"/>
<dbReference type="SUPFAM" id="SSF52402">
    <property type="entry name" value="Adenine nucleotide alpha hydrolases-like"/>
    <property type="match status" value="1"/>
</dbReference>
<evidence type="ECO:0000256" key="8">
    <source>
        <dbReference type="PIRSR" id="PIRSR001589-2"/>
    </source>
</evidence>
<evidence type="ECO:0000313" key="10">
    <source>
        <dbReference type="EMBL" id="SPF45894.1"/>
    </source>
</evidence>
<feature type="binding site" evidence="8">
    <location>
        <position position="38"/>
    </location>
    <ligand>
        <name>L-glutamine</name>
        <dbReference type="ChEBI" id="CHEBI:58359"/>
    </ligand>
</feature>
<dbReference type="GO" id="GO:0006529">
    <property type="term" value="P:asparagine biosynthetic process"/>
    <property type="evidence" value="ECO:0007669"/>
    <property type="project" value="InterPro"/>
</dbReference>
<dbReference type="GO" id="GO:0005524">
    <property type="term" value="F:ATP binding"/>
    <property type="evidence" value="ECO:0007669"/>
    <property type="project" value="UniProtKB-KW"/>
</dbReference>
<dbReference type="EMBL" id="OMOD01000157">
    <property type="protein sequence ID" value="SPF45894.1"/>
    <property type="molecule type" value="Genomic_DNA"/>
</dbReference>
<dbReference type="InterPro" id="IPR001962">
    <property type="entry name" value="Asn_synthase"/>
</dbReference>
<evidence type="ECO:0000256" key="5">
    <source>
        <dbReference type="ARBA" id="ARBA00022840"/>
    </source>
</evidence>
<feature type="domain" description="Glutamine amidotransferase type-2" evidence="9">
    <location>
        <begin position="1"/>
        <end position="151"/>
    </location>
</feature>
<comment type="catalytic activity">
    <reaction evidence="7">
        <text>L-aspartate + L-glutamine + ATP + H2O = L-asparagine + L-glutamate + AMP + diphosphate + H(+)</text>
        <dbReference type="Rhea" id="RHEA:12228"/>
        <dbReference type="ChEBI" id="CHEBI:15377"/>
        <dbReference type="ChEBI" id="CHEBI:15378"/>
        <dbReference type="ChEBI" id="CHEBI:29985"/>
        <dbReference type="ChEBI" id="CHEBI:29991"/>
        <dbReference type="ChEBI" id="CHEBI:30616"/>
        <dbReference type="ChEBI" id="CHEBI:33019"/>
        <dbReference type="ChEBI" id="CHEBI:58048"/>
        <dbReference type="ChEBI" id="CHEBI:58359"/>
        <dbReference type="ChEBI" id="CHEBI:456215"/>
        <dbReference type="EC" id="6.3.5.4"/>
    </reaction>
</comment>
<dbReference type="Gene3D" id="3.60.20.10">
    <property type="entry name" value="Glutamine Phosphoribosylpyrophosphate, subunit 1, domain 1"/>
    <property type="match status" value="1"/>
</dbReference>
<dbReference type="PROSITE" id="PS51278">
    <property type="entry name" value="GATASE_TYPE_2"/>
    <property type="match status" value="1"/>
</dbReference>
<dbReference type="SUPFAM" id="SSF56235">
    <property type="entry name" value="N-terminal nucleophile aminohydrolases (Ntn hydrolases)"/>
    <property type="match status" value="1"/>
</dbReference>
<gene>
    <name evidence="10" type="ORF">SBA1_610024</name>
</gene>
<comment type="pathway">
    <text evidence="1">Amino-acid biosynthesis; L-asparagine biosynthesis; L-asparagine from L-aspartate (L-Gln route): step 1/1.</text>
</comment>